<keyword evidence="4" id="KW-0378">Hydrolase</keyword>
<dbReference type="EC" id="3.1.4.12" evidence="2"/>
<dbReference type="OrthoDB" id="40902at2759"/>
<dbReference type="CDD" id="cd09078">
    <property type="entry name" value="nSMase"/>
    <property type="match status" value="1"/>
</dbReference>
<dbReference type="GO" id="GO:0004767">
    <property type="term" value="F:sphingomyelin phosphodiesterase activity"/>
    <property type="evidence" value="ECO:0007669"/>
    <property type="project" value="UniProtKB-EC"/>
</dbReference>
<evidence type="ECO:0000259" key="5">
    <source>
        <dbReference type="Pfam" id="PF03372"/>
    </source>
</evidence>
<dbReference type="PANTHER" id="PTHR16320:SF23">
    <property type="entry name" value="SPHINGOMYELINASE C 1"/>
    <property type="match status" value="1"/>
</dbReference>
<dbReference type="RefSeq" id="XP_009830646.1">
    <property type="nucleotide sequence ID" value="XM_009832344.1"/>
</dbReference>
<comment type="similarity">
    <text evidence="1">Belongs to the neutral sphingomyelinase family.</text>
</comment>
<proteinExistence type="inferred from homology"/>
<protein>
    <recommendedName>
        <fullName evidence="2">sphingomyelin phosphodiesterase</fullName>
        <ecNumber evidence="2">3.1.4.12</ecNumber>
    </recommendedName>
</protein>
<evidence type="ECO:0000256" key="2">
    <source>
        <dbReference type="ARBA" id="ARBA00012369"/>
    </source>
</evidence>
<organism evidence="6">
    <name type="scientific">Aphanomyces astaci</name>
    <name type="common">Crayfish plague agent</name>
    <dbReference type="NCBI Taxonomy" id="112090"/>
    <lineage>
        <taxon>Eukaryota</taxon>
        <taxon>Sar</taxon>
        <taxon>Stramenopiles</taxon>
        <taxon>Oomycota</taxon>
        <taxon>Saprolegniomycetes</taxon>
        <taxon>Saprolegniales</taxon>
        <taxon>Verrucalvaceae</taxon>
        <taxon>Aphanomyces</taxon>
    </lineage>
</organism>
<dbReference type="InterPro" id="IPR005135">
    <property type="entry name" value="Endo/exonuclease/phosphatase"/>
</dbReference>
<accession>W4GJ34</accession>
<sequence>MNGRFVGVVLASLLVCGLVLVYIVTFIKASFPAPPSPPTPSPAEPSMAFNVVQYNIFGRPYAVSKDGQDERLHRIPASVLNHVCPTATCGGVDVVTFAEADIDSERAHMLAAFEELNFRHHTTVVADTDPFTSLINGGVLIVSKWPILREAQHIYRNACHYSDCLAAKGVKYARINKTDGAYSKAFNVFATHMQAWSTPQGRTDRVKQASQFHTFVEALEIPHDEPLIFAGDFNVDNHSFAGEVAHLIQVLHATAPVVVGAQQFTSDPRTNLLVGRDGAAAADGCLSQYIDSWGPLQNHTYMPSLLTRVACHNLAASVAPSRMSPPLAHILNSSVLSPPQIPLSSSSSSSSIYMAPSSLCFCPCCPLEWIDYILYAQAPYQQPVAPPSLEAVALQSPASFDVEWTSPHEKHTALHAMDLSDHYPVLGKFTFPVNRSQPVMHLDGCSTDADCRFHSFRCYCQGGGCFFGGRQTDGEPLPSTHPVNKNCVMLKTRLECSCGPL</sequence>
<evidence type="ECO:0000256" key="3">
    <source>
        <dbReference type="ARBA" id="ARBA00022729"/>
    </source>
</evidence>
<dbReference type="GeneID" id="20808946"/>
<dbReference type="InterPro" id="IPR017766">
    <property type="entry name" value="Sphingomyelinase/PLipase_C"/>
</dbReference>
<dbReference type="GO" id="GO:0005576">
    <property type="term" value="C:extracellular region"/>
    <property type="evidence" value="ECO:0007669"/>
    <property type="project" value="InterPro"/>
</dbReference>
<gene>
    <name evidence="6" type="ORF">H257_06950</name>
</gene>
<name>W4GJ34_APHAT</name>
<dbReference type="InterPro" id="IPR036691">
    <property type="entry name" value="Endo/exonu/phosph_ase_sf"/>
</dbReference>
<dbReference type="InterPro" id="IPR038772">
    <property type="entry name" value="Sph/SMPD2-like"/>
</dbReference>
<dbReference type="EMBL" id="KI913127">
    <property type="protein sequence ID" value="ETV79710.1"/>
    <property type="molecule type" value="Genomic_DNA"/>
</dbReference>
<evidence type="ECO:0000313" key="6">
    <source>
        <dbReference type="EMBL" id="ETV79710.1"/>
    </source>
</evidence>
<evidence type="ECO:0000256" key="1">
    <source>
        <dbReference type="ARBA" id="ARBA00006335"/>
    </source>
</evidence>
<dbReference type="Gene3D" id="3.60.10.10">
    <property type="entry name" value="Endonuclease/exonuclease/phosphatase"/>
    <property type="match status" value="1"/>
</dbReference>
<dbReference type="Pfam" id="PF03372">
    <property type="entry name" value="Exo_endo_phos"/>
    <property type="match status" value="1"/>
</dbReference>
<dbReference type="PANTHER" id="PTHR16320">
    <property type="entry name" value="SPHINGOMYELINASE FAMILY MEMBER"/>
    <property type="match status" value="1"/>
</dbReference>
<dbReference type="SUPFAM" id="SSF56219">
    <property type="entry name" value="DNase I-like"/>
    <property type="match status" value="1"/>
</dbReference>
<keyword evidence="3" id="KW-0732">Signal</keyword>
<reference evidence="6" key="1">
    <citation type="submission" date="2013-12" db="EMBL/GenBank/DDBJ databases">
        <title>The Genome Sequence of Aphanomyces astaci APO3.</title>
        <authorList>
            <consortium name="The Broad Institute Genomics Platform"/>
            <person name="Russ C."/>
            <person name="Tyler B."/>
            <person name="van West P."/>
            <person name="Dieguez-Uribeondo J."/>
            <person name="Young S.K."/>
            <person name="Zeng Q."/>
            <person name="Gargeya S."/>
            <person name="Fitzgerald M."/>
            <person name="Abouelleil A."/>
            <person name="Alvarado L."/>
            <person name="Chapman S.B."/>
            <person name="Gainer-Dewar J."/>
            <person name="Goldberg J."/>
            <person name="Griggs A."/>
            <person name="Gujja S."/>
            <person name="Hansen M."/>
            <person name="Howarth C."/>
            <person name="Imamovic A."/>
            <person name="Ireland A."/>
            <person name="Larimer J."/>
            <person name="McCowan C."/>
            <person name="Murphy C."/>
            <person name="Pearson M."/>
            <person name="Poon T.W."/>
            <person name="Priest M."/>
            <person name="Roberts A."/>
            <person name="Saif S."/>
            <person name="Shea T."/>
            <person name="Sykes S."/>
            <person name="Wortman J."/>
            <person name="Nusbaum C."/>
            <person name="Birren B."/>
        </authorList>
    </citation>
    <scope>NUCLEOTIDE SEQUENCE [LARGE SCALE GENOMIC DNA]</scope>
    <source>
        <strain evidence="6">APO3</strain>
    </source>
</reference>
<evidence type="ECO:0000256" key="4">
    <source>
        <dbReference type="ARBA" id="ARBA00022801"/>
    </source>
</evidence>
<feature type="domain" description="Endonuclease/exonuclease/phosphatase" evidence="5">
    <location>
        <begin position="53"/>
        <end position="270"/>
    </location>
</feature>
<dbReference type="VEuPathDB" id="FungiDB:H257_06950"/>
<dbReference type="AlphaFoldDB" id="W4GJ34"/>